<proteinExistence type="predicted"/>
<reference evidence="1" key="2">
    <citation type="submission" date="2020-09" db="EMBL/GenBank/DDBJ databases">
        <authorList>
            <person name="Sun Q."/>
            <person name="Sedlacek I."/>
        </authorList>
    </citation>
    <scope>NUCLEOTIDE SEQUENCE</scope>
    <source>
        <strain evidence="1">CCM 7897</strain>
    </source>
</reference>
<evidence type="ECO:0008006" key="3">
    <source>
        <dbReference type="Google" id="ProtNLM"/>
    </source>
</evidence>
<organism evidence="1 2">
    <name type="scientific">Azorhizobium oxalatiphilum</name>
    <dbReference type="NCBI Taxonomy" id="980631"/>
    <lineage>
        <taxon>Bacteria</taxon>
        <taxon>Pseudomonadati</taxon>
        <taxon>Pseudomonadota</taxon>
        <taxon>Alphaproteobacteria</taxon>
        <taxon>Hyphomicrobiales</taxon>
        <taxon>Xanthobacteraceae</taxon>
        <taxon>Azorhizobium</taxon>
    </lineage>
</organism>
<evidence type="ECO:0000313" key="1">
    <source>
        <dbReference type="EMBL" id="GGF73285.1"/>
    </source>
</evidence>
<evidence type="ECO:0000313" key="2">
    <source>
        <dbReference type="Proteomes" id="UP000606044"/>
    </source>
</evidence>
<gene>
    <name evidence="1" type="ORF">GCM10007301_36350</name>
</gene>
<dbReference type="EMBL" id="BMCT01000005">
    <property type="protein sequence ID" value="GGF73285.1"/>
    <property type="molecule type" value="Genomic_DNA"/>
</dbReference>
<sequence>MYMDHGEVADSFASTPLASAPVGFIEAGDDGHEIAYFAKAAGISREQARLLIRQHGPHRSTLMAAARRLKRG</sequence>
<reference evidence="1" key="1">
    <citation type="journal article" date="2014" name="Int. J. Syst. Evol. Microbiol.">
        <title>Complete genome sequence of Corynebacterium casei LMG S-19264T (=DSM 44701T), isolated from a smear-ripened cheese.</title>
        <authorList>
            <consortium name="US DOE Joint Genome Institute (JGI-PGF)"/>
            <person name="Walter F."/>
            <person name="Albersmeier A."/>
            <person name="Kalinowski J."/>
            <person name="Ruckert C."/>
        </authorList>
    </citation>
    <scope>NUCLEOTIDE SEQUENCE</scope>
    <source>
        <strain evidence="1">CCM 7897</strain>
    </source>
</reference>
<dbReference type="Proteomes" id="UP000606044">
    <property type="component" value="Unassembled WGS sequence"/>
</dbReference>
<dbReference type="AlphaFoldDB" id="A0A917C727"/>
<dbReference type="RefSeq" id="WP_210324245.1">
    <property type="nucleotide sequence ID" value="NZ_BMCT01000005.1"/>
</dbReference>
<accession>A0A917C727</accession>
<comment type="caution">
    <text evidence="1">The sequence shown here is derived from an EMBL/GenBank/DDBJ whole genome shotgun (WGS) entry which is preliminary data.</text>
</comment>
<protein>
    <recommendedName>
        <fullName evidence="3">DUF3606 domain-containing protein</fullName>
    </recommendedName>
</protein>
<keyword evidence="2" id="KW-1185">Reference proteome</keyword>
<name>A0A917C727_9HYPH</name>